<protein>
    <submittedName>
        <fullName evidence="9">Arabinan endo-1,5-alpha-L-arabinosidase</fullName>
    </submittedName>
</protein>
<dbReference type="Pfam" id="PF13385">
    <property type="entry name" value="Laminin_G_3"/>
    <property type="match status" value="1"/>
</dbReference>
<reference evidence="9 10" key="1">
    <citation type="submission" date="2018-07" db="EMBL/GenBank/DDBJ databases">
        <title>Genomic Encyclopedia of Type Strains, Phase III (KMG-III): the genomes of soil and plant-associated and newly described type strains.</title>
        <authorList>
            <person name="Whitman W."/>
        </authorList>
    </citation>
    <scope>NUCLEOTIDE SEQUENCE [LARGE SCALE GENOMIC DNA]</scope>
    <source>
        <strain evidence="9 10">CECT 7506</strain>
    </source>
</reference>
<evidence type="ECO:0000256" key="3">
    <source>
        <dbReference type="ARBA" id="ARBA00022801"/>
    </source>
</evidence>
<proteinExistence type="inferred from homology"/>
<dbReference type="CDD" id="cd18832">
    <property type="entry name" value="GH43_GsAbnA-like"/>
    <property type="match status" value="1"/>
</dbReference>
<evidence type="ECO:0000256" key="1">
    <source>
        <dbReference type="ARBA" id="ARBA00004834"/>
    </source>
</evidence>
<feature type="active site" description="Proton acceptor" evidence="5">
    <location>
        <position position="87"/>
    </location>
</feature>
<dbReference type="Gene3D" id="2.40.128.10">
    <property type="match status" value="1"/>
</dbReference>
<dbReference type="InterPro" id="IPR006710">
    <property type="entry name" value="Glyco_hydro_43"/>
</dbReference>
<evidence type="ECO:0000256" key="4">
    <source>
        <dbReference type="ARBA" id="ARBA00023295"/>
    </source>
</evidence>
<name>A0A368W8K7_9BACL</name>
<organism evidence="9 10">
    <name type="scientific">Paenibacillus prosopidis</name>
    <dbReference type="NCBI Taxonomy" id="630520"/>
    <lineage>
        <taxon>Bacteria</taxon>
        <taxon>Bacillati</taxon>
        <taxon>Bacillota</taxon>
        <taxon>Bacilli</taxon>
        <taxon>Bacillales</taxon>
        <taxon>Paenibacillaceae</taxon>
        <taxon>Paenibacillus</taxon>
    </lineage>
</organism>
<evidence type="ECO:0000256" key="5">
    <source>
        <dbReference type="PIRSR" id="PIRSR606710-1"/>
    </source>
</evidence>
<comment type="caution">
    <text evidence="9">The sequence shown here is derived from an EMBL/GenBank/DDBJ whole genome shotgun (WGS) entry which is preliminary data.</text>
</comment>
<dbReference type="InterPro" id="IPR046780">
    <property type="entry name" value="aBig_2"/>
</dbReference>
<dbReference type="Pfam" id="PF20578">
    <property type="entry name" value="aBig_2"/>
    <property type="match status" value="1"/>
</dbReference>
<dbReference type="InterPro" id="IPR050727">
    <property type="entry name" value="GH43_arabinanases"/>
</dbReference>
<keyword evidence="10" id="KW-1185">Reference proteome</keyword>
<dbReference type="InterPro" id="IPR023296">
    <property type="entry name" value="Glyco_hydro_beta-prop_sf"/>
</dbReference>
<keyword evidence="3" id="KW-0378">Hydrolase</keyword>
<evidence type="ECO:0000313" key="10">
    <source>
        <dbReference type="Proteomes" id="UP000252415"/>
    </source>
</evidence>
<dbReference type="InterPro" id="IPR032291">
    <property type="entry name" value="Abn2_C"/>
</dbReference>
<evidence type="ECO:0000259" key="7">
    <source>
        <dbReference type="Pfam" id="PF16369"/>
    </source>
</evidence>
<evidence type="ECO:0000259" key="8">
    <source>
        <dbReference type="Pfam" id="PF20578"/>
    </source>
</evidence>
<evidence type="ECO:0000256" key="2">
    <source>
        <dbReference type="ARBA" id="ARBA00009865"/>
    </source>
</evidence>
<dbReference type="EMBL" id="QPJD01000001">
    <property type="protein sequence ID" value="RCW51955.1"/>
    <property type="molecule type" value="Genomic_DNA"/>
</dbReference>
<keyword evidence="4" id="KW-0326">Glycosidase</keyword>
<dbReference type="GO" id="GO:0004553">
    <property type="term" value="F:hydrolase activity, hydrolyzing O-glycosyl compounds"/>
    <property type="evidence" value="ECO:0007669"/>
    <property type="project" value="InterPro"/>
</dbReference>
<dbReference type="GO" id="GO:0005975">
    <property type="term" value="P:carbohydrate metabolic process"/>
    <property type="evidence" value="ECO:0007669"/>
    <property type="project" value="InterPro"/>
</dbReference>
<feature type="active site" description="Proton donor" evidence="5">
    <location>
        <position position="274"/>
    </location>
</feature>
<dbReference type="Pfam" id="PF04616">
    <property type="entry name" value="Glyco_hydro_43"/>
    <property type="match status" value="1"/>
</dbReference>
<dbReference type="PANTHER" id="PTHR43301">
    <property type="entry name" value="ARABINAN ENDO-1,5-ALPHA-L-ARABINOSIDASE"/>
    <property type="match status" value="1"/>
</dbReference>
<feature type="domain" description="Atrophied bacterial Ig" evidence="8">
    <location>
        <begin position="536"/>
        <end position="618"/>
    </location>
</feature>
<evidence type="ECO:0000256" key="6">
    <source>
        <dbReference type="PIRSR" id="PIRSR606710-2"/>
    </source>
</evidence>
<sequence>MEVPNYCSLQRERGIINLNKNVIQRFIAVTLMASLIVPVSSFANVIDATAAGVTPSTVIQSSNVVGNQQNEGQEDTIPVFKDASVHDPSVIKVDDTYYVFGSHLAAAKTKDLMQWDLVAAGANVNNPLFENVVEELKETFAWAQSDTLWAADVIQLSDGRFYMYYNACKGDSPRSALGVAVADNVEGPYEDLGILLKSGMWGQPSEDGTIYDAREHPNVVDPDVFYDKDGKLWMMYGSYSGGIFILEMDSATGKPLPDQGYGKKLIGGNHSRIEGAYVLYSPETDYYYMYLSFGGLDATGGYNIRVARSENPDGPYYDAEGNEMINVKADPSLPIFDDRSIEPFGVKLMGSFLFEREIGDPGTGIGTGYVSPGHNSAYYDPETGKQFLIFHTRFPQRGEAHEIRVHQMFMNSEGWPVVAPYRYTGETLGKVYREDVVGDYKLVNHAKDISAAIKTSQFIRLNKNSTISGDVSGTWKRTAHNKAELTVDGVLYDGVFIREWDPASASYVMTFTALSKQGVAIWGSRMADKSDEEIVADVQNDLNLGDTSGVTNNLPLPAEGTRQTAIVWSSSNADIVSESGVVNRPEPGTGNATVTLTAAITKGDASATKTFTVVVKEQTIDGVVAHYAFENNLTDSLGNLGAGTVTGDRIDKTGGAITYASGVHGDAAAFDGASGIRLPNGLISSNTYSVSLWLNPDQLTEFTTTFFGARDTNNWVSLLPKGHGWVNNDTMVWSGTAWYDAGTGMKIKAGEWSHLAFTVNNGSIAVYVNGAQKFSRTGFPNVFTTTDGVFSLGVNWWDTPYKGLMDELRIYETALTAEEIAKLATKTP</sequence>
<comment type="pathway">
    <text evidence="1">Glycan metabolism; L-arabinan degradation.</text>
</comment>
<dbReference type="Gene3D" id="2.115.10.20">
    <property type="entry name" value="Glycosyl hydrolase domain, family 43"/>
    <property type="match status" value="1"/>
</dbReference>
<feature type="domain" description="Extracellular endo-alpha-(1-&gt;5)-L-arabinanase C-terminal" evidence="7">
    <location>
        <begin position="420"/>
        <end position="523"/>
    </location>
</feature>
<dbReference type="InterPro" id="IPR013320">
    <property type="entry name" value="ConA-like_dom_sf"/>
</dbReference>
<dbReference type="PANTHER" id="PTHR43301:SF3">
    <property type="entry name" value="ARABINAN ENDO-1,5-ALPHA-L-ARABINOSIDASE A-RELATED"/>
    <property type="match status" value="1"/>
</dbReference>
<comment type="similarity">
    <text evidence="2">Belongs to the glycosyl hydrolase 43 family.</text>
</comment>
<dbReference type="Gene3D" id="2.60.120.200">
    <property type="match status" value="1"/>
</dbReference>
<dbReference type="Pfam" id="PF16369">
    <property type="entry name" value="GH43_C"/>
    <property type="match status" value="1"/>
</dbReference>
<feature type="site" description="Important for catalytic activity, responsible for pKa modulation of the active site Glu and correct orientation of both the proton donor and substrate" evidence="6">
    <location>
        <position position="221"/>
    </location>
</feature>
<dbReference type="Proteomes" id="UP000252415">
    <property type="component" value="Unassembled WGS sequence"/>
</dbReference>
<dbReference type="SUPFAM" id="SSF49899">
    <property type="entry name" value="Concanavalin A-like lectins/glucanases"/>
    <property type="match status" value="1"/>
</dbReference>
<evidence type="ECO:0000313" key="9">
    <source>
        <dbReference type="EMBL" id="RCW51955.1"/>
    </source>
</evidence>
<dbReference type="AlphaFoldDB" id="A0A368W8K7"/>
<dbReference type="SUPFAM" id="SSF75005">
    <property type="entry name" value="Arabinanase/levansucrase/invertase"/>
    <property type="match status" value="1"/>
</dbReference>
<accession>A0A368W8K7</accession>
<gene>
    <name evidence="9" type="ORF">DFP97_101301</name>
</gene>